<reference evidence="2" key="1">
    <citation type="submission" date="2022-07" db="EMBL/GenBank/DDBJ databases">
        <title>Draft genome sequence of Zalerion maritima ATCC 34329, a (micro)plastics degrading marine fungus.</title>
        <authorList>
            <person name="Paco A."/>
            <person name="Goncalves M.F.M."/>
            <person name="Rocha-Santos T.A.P."/>
            <person name="Alves A."/>
        </authorList>
    </citation>
    <scope>NUCLEOTIDE SEQUENCE</scope>
    <source>
        <strain evidence="2">ATCC 34329</strain>
    </source>
</reference>
<gene>
    <name evidence="2" type="ORF">MKZ38_008916</name>
</gene>
<evidence type="ECO:0000256" key="1">
    <source>
        <dbReference type="SAM" id="MobiDB-lite"/>
    </source>
</evidence>
<feature type="region of interest" description="Disordered" evidence="1">
    <location>
        <begin position="27"/>
        <end position="53"/>
    </location>
</feature>
<sequence length="411" mass="46235">MTLFASPYDQKLTGLAYDSVIKCQRGLAPLKSPPKPNMHKDKRDQRDGGEAQNHAEASAAYLSLFTITYFTERETTPDPLRIEGLESWEFSDKIRVKEDYLDVTIFGFRTLNKRGVVIIGWDELDETRKMVRIKDEKKSEMLRKTEAYAREEHQGYADGATVISHSQQSLEEYHDELEKDEHCDTGSLTIEVEEEISDGDEDEEESSNADEQADGKIAKFEGELDTVFSSESEMSQFSGMIVSEKPLKTMSGVLDARGRGIFCFGGAIYMFAAEQFDFLGIISIDTSVYGLEYYTERSVDGRSGRPECALHSIQSDSSRSRVHEKRHASKVAELNLSLMRSVRRFQAMFEYCLVAASTIGPINGDASGRRGAACGFLDMSGAQPQRYEGLLTREEIQGWRCSRLDSGRLLE</sequence>
<dbReference type="Proteomes" id="UP001201980">
    <property type="component" value="Unassembled WGS sequence"/>
</dbReference>
<dbReference type="AlphaFoldDB" id="A0AAD5WM98"/>
<organism evidence="2 3">
    <name type="scientific">Zalerion maritima</name>
    <dbReference type="NCBI Taxonomy" id="339359"/>
    <lineage>
        <taxon>Eukaryota</taxon>
        <taxon>Fungi</taxon>
        <taxon>Dikarya</taxon>
        <taxon>Ascomycota</taxon>
        <taxon>Pezizomycotina</taxon>
        <taxon>Sordariomycetes</taxon>
        <taxon>Lulworthiomycetidae</taxon>
        <taxon>Lulworthiales</taxon>
        <taxon>Lulworthiaceae</taxon>
        <taxon>Zalerion</taxon>
    </lineage>
</organism>
<feature type="compositionally biased region" description="Basic and acidic residues" evidence="1">
    <location>
        <begin position="38"/>
        <end position="49"/>
    </location>
</feature>
<dbReference type="EMBL" id="JAKWBI020000644">
    <property type="protein sequence ID" value="KAJ2893210.1"/>
    <property type="molecule type" value="Genomic_DNA"/>
</dbReference>
<keyword evidence="3" id="KW-1185">Reference proteome</keyword>
<proteinExistence type="predicted"/>
<name>A0AAD5WM98_9PEZI</name>
<evidence type="ECO:0000313" key="3">
    <source>
        <dbReference type="Proteomes" id="UP001201980"/>
    </source>
</evidence>
<protein>
    <submittedName>
        <fullName evidence="2">Uncharacterized protein</fullName>
    </submittedName>
</protein>
<evidence type="ECO:0000313" key="2">
    <source>
        <dbReference type="EMBL" id="KAJ2893210.1"/>
    </source>
</evidence>
<feature type="region of interest" description="Disordered" evidence="1">
    <location>
        <begin position="195"/>
        <end position="216"/>
    </location>
</feature>
<feature type="compositionally biased region" description="Acidic residues" evidence="1">
    <location>
        <begin position="195"/>
        <end position="212"/>
    </location>
</feature>
<comment type="caution">
    <text evidence="2">The sequence shown here is derived from an EMBL/GenBank/DDBJ whole genome shotgun (WGS) entry which is preliminary data.</text>
</comment>
<accession>A0AAD5WM98</accession>